<dbReference type="InterPro" id="IPR051205">
    <property type="entry name" value="UbiH/COQ6_monooxygenase"/>
</dbReference>
<dbReference type="PANTHER" id="PTHR43876:SF7">
    <property type="entry name" value="UBIQUINONE BIOSYNTHESIS MONOOXYGENASE COQ6, MITOCHONDRIAL"/>
    <property type="match status" value="1"/>
</dbReference>
<dbReference type="NCBIfam" id="TIGR01988">
    <property type="entry name" value="Ubi-OHases"/>
    <property type="match status" value="1"/>
</dbReference>
<name>A0ABZ0UNJ0_9RICK</name>
<comment type="similarity">
    <text evidence="3">Belongs to the UbiH/COQ6 family.</text>
</comment>
<evidence type="ECO:0000256" key="2">
    <source>
        <dbReference type="ARBA" id="ARBA00004749"/>
    </source>
</evidence>
<keyword evidence="6" id="KW-0560">Oxidoreductase</keyword>
<proteinExistence type="inferred from homology"/>
<keyword evidence="4" id="KW-0285">Flavoprotein</keyword>
<evidence type="ECO:0000256" key="7">
    <source>
        <dbReference type="ARBA" id="ARBA00023033"/>
    </source>
</evidence>
<comment type="cofactor">
    <cofactor evidence="1">
        <name>FAD</name>
        <dbReference type="ChEBI" id="CHEBI:57692"/>
    </cofactor>
</comment>
<evidence type="ECO:0000256" key="3">
    <source>
        <dbReference type="ARBA" id="ARBA00005349"/>
    </source>
</evidence>
<evidence type="ECO:0000313" key="9">
    <source>
        <dbReference type="EMBL" id="WPX97686.1"/>
    </source>
</evidence>
<dbReference type="SUPFAM" id="SSF51905">
    <property type="entry name" value="FAD/NAD(P)-binding domain"/>
    <property type="match status" value="1"/>
</dbReference>
<feature type="domain" description="FAD-binding" evidence="8">
    <location>
        <begin position="4"/>
        <end position="353"/>
    </location>
</feature>
<dbReference type="PANTHER" id="PTHR43876">
    <property type="entry name" value="UBIQUINONE BIOSYNTHESIS MONOOXYGENASE COQ6, MITOCHONDRIAL"/>
    <property type="match status" value="1"/>
</dbReference>
<evidence type="ECO:0000313" key="10">
    <source>
        <dbReference type="Proteomes" id="UP001325140"/>
    </source>
</evidence>
<dbReference type="Gene3D" id="3.50.50.60">
    <property type="entry name" value="FAD/NAD(P)-binding domain"/>
    <property type="match status" value="2"/>
</dbReference>
<keyword evidence="7" id="KW-0503">Monooxygenase</keyword>
<protein>
    <submittedName>
        <fullName evidence="9">2-octaprenylphenol hydroxylase</fullName>
    </submittedName>
</protein>
<dbReference type="InterPro" id="IPR036188">
    <property type="entry name" value="FAD/NAD-bd_sf"/>
</dbReference>
<organism evidence="9 10">
    <name type="scientific">Candidatus Fokinia crypta</name>
    <dbReference type="NCBI Taxonomy" id="1920990"/>
    <lineage>
        <taxon>Bacteria</taxon>
        <taxon>Pseudomonadati</taxon>
        <taxon>Pseudomonadota</taxon>
        <taxon>Alphaproteobacteria</taxon>
        <taxon>Rickettsiales</taxon>
        <taxon>Candidatus Midichloriaceae</taxon>
        <taxon>Candidatus Fokinia</taxon>
    </lineage>
</organism>
<dbReference type="Pfam" id="PF01494">
    <property type="entry name" value="FAD_binding_3"/>
    <property type="match status" value="1"/>
</dbReference>
<dbReference type="EMBL" id="CP110343">
    <property type="protein sequence ID" value="WPX97686.1"/>
    <property type="molecule type" value="Genomic_DNA"/>
</dbReference>
<keyword evidence="10" id="KW-1185">Reference proteome</keyword>
<evidence type="ECO:0000256" key="1">
    <source>
        <dbReference type="ARBA" id="ARBA00001974"/>
    </source>
</evidence>
<dbReference type="PRINTS" id="PR00420">
    <property type="entry name" value="RNGMNOXGNASE"/>
</dbReference>
<evidence type="ECO:0000259" key="8">
    <source>
        <dbReference type="Pfam" id="PF01494"/>
    </source>
</evidence>
<sequence>MLNKYDVAIVGGGITGMVLAHTLARHDMRVIFVIDSTDLTLQQAQSEQEKQNDRAFALSHNTISFLLRCGLLDECDINEEKRIDDILVIDESGKELVSISKADNANNSIGCMFSELKLRATIANKLKTVLHNIELLFVTSIDELYVDEEIVFMSCVSNGQKIEFKAKLLVAADGKDSFVRKHFNIPSYERSYEQVAMCFNIRHPYNIKNMAVEKFSTHSTIALLPYNSPYESSVVWILKNQNAEKLNAMSNDELEKILTLELYDLCGSVEIISNIQSYKLVEKKIRKLYHTRTAFIGDAGHVIHPLVGLGLNLGLHDVISLVQLILRYNTAQIDIGSMTLLEQYHCERRLQVNSVSFMTNAMHYMGVQSNSKFVRNMIKIGMNAFNYIDPLKRKIIQSI</sequence>
<evidence type="ECO:0000256" key="6">
    <source>
        <dbReference type="ARBA" id="ARBA00023002"/>
    </source>
</evidence>
<reference evidence="9" key="1">
    <citation type="submission" date="2022-10" db="EMBL/GenBank/DDBJ databases">
        <title>Host association and intracellularity evolved multiple times independently in the Rickettsiales.</title>
        <authorList>
            <person name="Castelli M."/>
            <person name="Nardi T."/>
            <person name="Gammuto L."/>
            <person name="Bellinzona G."/>
            <person name="Sabaneyeva E."/>
            <person name="Potekhin A."/>
            <person name="Serra V."/>
            <person name="Petroni G."/>
            <person name="Sassera D."/>
        </authorList>
    </citation>
    <scope>NUCLEOTIDE SEQUENCE [LARGE SCALE GENOMIC DNA]</scope>
    <source>
        <strain evidence="9">US_Bl 11III1</strain>
    </source>
</reference>
<evidence type="ECO:0000256" key="5">
    <source>
        <dbReference type="ARBA" id="ARBA00022827"/>
    </source>
</evidence>
<dbReference type="InterPro" id="IPR010971">
    <property type="entry name" value="UbiH/COQ6"/>
</dbReference>
<dbReference type="RefSeq" id="WP_323722339.1">
    <property type="nucleotide sequence ID" value="NZ_CP110343.1"/>
</dbReference>
<gene>
    <name evidence="9" type="ORF">Fokcrypt_00199</name>
</gene>
<evidence type="ECO:0000256" key="4">
    <source>
        <dbReference type="ARBA" id="ARBA00022630"/>
    </source>
</evidence>
<dbReference type="InterPro" id="IPR002938">
    <property type="entry name" value="FAD-bd"/>
</dbReference>
<comment type="pathway">
    <text evidence="2">Cofactor biosynthesis; ubiquinone biosynthesis.</text>
</comment>
<keyword evidence="5" id="KW-0274">FAD</keyword>
<dbReference type="Proteomes" id="UP001325140">
    <property type="component" value="Chromosome"/>
</dbReference>
<accession>A0ABZ0UNJ0</accession>